<sequence>MVGAHGWLPAYREGSGNCTSRPASTVVASPRSPMPTLRRLPNRDHAIISQFIITRRDKEPGNYDYGALAAQSTPAQHSARLTFSKPNAKASGSANPWLRPPPTPCLRSGLGAK</sequence>
<feature type="region of interest" description="Disordered" evidence="1">
    <location>
        <begin position="11"/>
        <end position="39"/>
    </location>
</feature>
<dbReference type="HOGENOM" id="CLU_2135174_0_0_1"/>
<dbReference type="OrthoDB" id="10507095at2759"/>
<accession>A0A084Q9S1</accession>
<gene>
    <name evidence="2" type="ORF">S40285_10274</name>
</gene>
<evidence type="ECO:0000256" key="1">
    <source>
        <dbReference type="SAM" id="MobiDB-lite"/>
    </source>
</evidence>
<evidence type="ECO:0000313" key="3">
    <source>
        <dbReference type="Proteomes" id="UP000028524"/>
    </source>
</evidence>
<evidence type="ECO:0000313" key="2">
    <source>
        <dbReference type="EMBL" id="KFA60706.1"/>
    </source>
</evidence>
<dbReference type="EMBL" id="KL660898">
    <property type="protein sequence ID" value="KFA60706.1"/>
    <property type="molecule type" value="Genomic_DNA"/>
</dbReference>
<feature type="compositionally biased region" description="Polar residues" evidence="1">
    <location>
        <begin position="16"/>
        <end position="27"/>
    </location>
</feature>
<proteinExistence type="predicted"/>
<dbReference type="InParanoid" id="A0A084Q9S1"/>
<keyword evidence="3" id="KW-1185">Reference proteome</keyword>
<name>A0A084Q9S1_STAC4</name>
<feature type="compositionally biased region" description="Polar residues" evidence="1">
    <location>
        <begin position="74"/>
        <end position="94"/>
    </location>
</feature>
<dbReference type="Proteomes" id="UP000028524">
    <property type="component" value="Unassembled WGS sequence"/>
</dbReference>
<protein>
    <submittedName>
        <fullName evidence="2">Uncharacterized protein</fullName>
    </submittedName>
</protein>
<dbReference type="AlphaFoldDB" id="A0A084Q9S1"/>
<feature type="region of interest" description="Disordered" evidence="1">
    <location>
        <begin position="74"/>
        <end position="113"/>
    </location>
</feature>
<reference evidence="2 3" key="1">
    <citation type="journal article" date="2014" name="BMC Genomics">
        <title>Comparative genome sequencing reveals chemotype-specific gene clusters in the toxigenic black mold Stachybotrys.</title>
        <authorList>
            <person name="Semeiks J."/>
            <person name="Borek D."/>
            <person name="Otwinowski Z."/>
            <person name="Grishin N.V."/>
        </authorList>
    </citation>
    <scope>NUCLEOTIDE SEQUENCE [LARGE SCALE GENOMIC DNA]</scope>
    <source>
        <strain evidence="2 3">IBT 40285</strain>
    </source>
</reference>
<organism evidence="2 3">
    <name type="scientific">Stachybotrys chlorohalonatus (strain IBT 40285)</name>
    <dbReference type="NCBI Taxonomy" id="1283841"/>
    <lineage>
        <taxon>Eukaryota</taxon>
        <taxon>Fungi</taxon>
        <taxon>Dikarya</taxon>
        <taxon>Ascomycota</taxon>
        <taxon>Pezizomycotina</taxon>
        <taxon>Sordariomycetes</taxon>
        <taxon>Hypocreomycetidae</taxon>
        <taxon>Hypocreales</taxon>
        <taxon>Stachybotryaceae</taxon>
        <taxon>Stachybotrys</taxon>
    </lineage>
</organism>